<dbReference type="InterPro" id="IPR035986">
    <property type="entry name" value="PKD_dom_sf"/>
</dbReference>
<reference evidence="2 3" key="1">
    <citation type="submission" date="2019-04" db="EMBL/GenBank/DDBJ databases">
        <title>Pedobacter sp. RP-3-15 sp. nov., isolated from Arctic soil.</title>
        <authorList>
            <person name="Dahal R.H."/>
            <person name="Kim D.-U."/>
        </authorList>
    </citation>
    <scope>NUCLEOTIDE SEQUENCE [LARGE SCALE GENOMIC DNA]</scope>
    <source>
        <strain evidence="2 3">RP-3-15</strain>
    </source>
</reference>
<dbReference type="PROSITE" id="PS51257">
    <property type="entry name" value="PROKAR_LIPOPROTEIN"/>
    <property type="match status" value="1"/>
</dbReference>
<dbReference type="CDD" id="cd00146">
    <property type="entry name" value="PKD"/>
    <property type="match status" value="1"/>
</dbReference>
<dbReference type="InterPro" id="IPR000601">
    <property type="entry name" value="PKD_dom"/>
</dbReference>
<gene>
    <name evidence="2" type="ORF">FA047_15280</name>
</gene>
<accession>A0A4U1CGX1</accession>
<dbReference type="AlphaFoldDB" id="A0A4U1CGX1"/>
<evidence type="ECO:0000313" key="3">
    <source>
        <dbReference type="Proteomes" id="UP000307244"/>
    </source>
</evidence>
<dbReference type="RefSeq" id="WP_136836941.1">
    <property type="nucleotide sequence ID" value="NZ_SWBQ01000004.1"/>
</dbReference>
<dbReference type="InterPro" id="IPR013783">
    <property type="entry name" value="Ig-like_fold"/>
</dbReference>
<dbReference type="OrthoDB" id="1488789at2"/>
<protein>
    <submittedName>
        <fullName evidence="2">PKD domain-containing protein</fullName>
    </submittedName>
</protein>
<dbReference type="SUPFAM" id="SSF49299">
    <property type="entry name" value="PKD domain"/>
    <property type="match status" value="2"/>
</dbReference>
<dbReference type="Proteomes" id="UP000307244">
    <property type="component" value="Unassembled WGS sequence"/>
</dbReference>
<comment type="caution">
    <text evidence="2">The sequence shown here is derived from an EMBL/GenBank/DDBJ whole genome shotgun (WGS) entry which is preliminary data.</text>
</comment>
<feature type="domain" description="PKD" evidence="1">
    <location>
        <begin position="149"/>
        <end position="209"/>
    </location>
</feature>
<proteinExistence type="predicted"/>
<sequence length="545" mass="60000">MKKRYLLYFFSLFLSLAGCKDDEITRIEPTGDFNVHFDFPQGEITAPTKLILVNRSRFSEKFLWKFPNGKTLSKQGLSEGATSEKVVPDTLVYAIPGNYKVTLVAWQGGRVDSITREINVVKMKPRIVVPENILVLGEFEFKGLAFKFPDKNLTFSWDFGEPGLTSTLQNPKVIFKTEGIHTVKLTINDGEETLVTTVQVNVKGELAKILYFTDVVTNKIYKYALTTNEATRKVEPLSITTGVNPFGLSVYNGRLYVNEPGNIIKFPSGALPETVAWQNGDGQIYSVDLEGKDKVVLTQNTGLFTGAGTGYQIDPFNHAIDQAGMMYFVIRNNGIRTVSTTAKQVQYPGAFITPAPADNGGTSVSTWVDGAIRIVKNEIWMSKASSAGKAIFVYRKDKTFSKKIDINSAVKSFVVDTVGNKIYFTSNFGTKGLFKCNLDGTNVQLIDDLANFSNQGGANEQTFVTGMALDIRPGDANGGYLYIGFRHNDTIKENVAPANPNASTVNAAEKDKSGIYRYELNGSNAKTFLIKGYAPYGLAIDNTLR</sequence>
<dbReference type="PROSITE" id="PS50093">
    <property type="entry name" value="PKD"/>
    <property type="match status" value="1"/>
</dbReference>
<evidence type="ECO:0000313" key="2">
    <source>
        <dbReference type="EMBL" id="TKC05122.1"/>
    </source>
</evidence>
<dbReference type="SMART" id="SM00089">
    <property type="entry name" value="PKD"/>
    <property type="match status" value="2"/>
</dbReference>
<dbReference type="Pfam" id="PF18911">
    <property type="entry name" value="PKD_4"/>
    <property type="match status" value="1"/>
</dbReference>
<dbReference type="Gene3D" id="2.60.40.10">
    <property type="entry name" value="Immunoglobulins"/>
    <property type="match status" value="2"/>
</dbReference>
<dbReference type="EMBL" id="SWBQ01000004">
    <property type="protein sequence ID" value="TKC05122.1"/>
    <property type="molecule type" value="Genomic_DNA"/>
</dbReference>
<name>A0A4U1CGX1_9SPHI</name>
<dbReference type="InterPro" id="IPR022409">
    <property type="entry name" value="PKD/Chitinase_dom"/>
</dbReference>
<dbReference type="SUPFAM" id="SSF75011">
    <property type="entry name" value="3-carboxy-cis,cis-mucoante lactonizing enzyme"/>
    <property type="match status" value="1"/>
</dbReference>
<evidence type="ECO:0000259" key="1">
    <source>
        <dbReference type="PROSITE" id="PS50093"/>
    </source>
</evidence>
<organism evidence="2 3">
    <name type="scientific">Pedobacter frigoris</name>
    <dbReference type="NCBI Taxonomy" id="2571272"/>
    <lineage>
        <taxon>Bacteria</taxon>
        <taxon>Pseudomonadati</taxon>
        <taxon>Bacteroidota</taxon>
        <taxon>Sphingobacteriia</taxon>
        <taxon>Sphingobacteriales</taxon>
        <taxon>Sphingobacteriaceae</taxon>
        <taxon>Pedobacter</taxon>
    </lineage>
</organism>
<keyword evidence="3" id="KW-1185">Reference proteome</keyword>